<evidence type="ECO:0000256" key="1">
    <source>
        <dbReference type="ARBA" id="ARBA00022723"/>
    </source>
</evidence>
<reference evidence="10 11" key="1">
    <citation type="submission" date="2020-08" db="EMBL/GenBank/DDBJ databases">
        <authorList>
            <person name="Koutsovoulos G."/>
            <person name="Danchin GJ E."/>
        </authorList>
    </citation>
    <scope>NUCLEOTIDE SEQUENCE [LARGE SCALE GENOMIC DNA]</scope>
</reference>
<proteinExistence type="predicted"/>
<feature type="domain" description="Nuclear receptor" evidence="9">
    <location>
        <begin position="6"/>
        <end position="83"/>
    </location>
</feature>
<protein>
    <recommendedName>
        <fullName evidence="9">Nuclear receptor domain-containing protein</fullName>
    </recommendedName>
</protein>
<keyword evidence="6" id="KW-0804">Transcription</keyword>
<dbReference type="PROSITE" id="PS51030">
    <property type="entry name" value="NUCLEAR_REC_DBD_2"/>
    <property type="match status" value="1"/>
</dbReference>
<evidence type="ECO:0000313" key="11">
    <source>
        <dbReference type="Proteomes" id="UP000580250"/>
    </source>
</evidence>
<keyword evidence="4" id="KW-0805">Transcription regulation</keyword>
<keyword evidence="2" id="KW-0863">Zinc-finger</keyword>
<dbReference type="EMBL" id="CAJEWN010000902">
    <property type="protein sequence ID" value="CAD2191808.1"/>
    <property type="molecule type" value="Genomic_DNA"/>
</dbReference>
<evidence type="ECO:0000256" key="5">
    <source>
        <dbReference type="ARBA" id="ARBA00023125"/>
    </source>
</evidence>
<dbReference type="GO" id="GO:0003700">
    <property type="term" value="F:DNA-binding transcription factor activity"/>
    <property type="evidence" value="ECO:0007669"/>
    <property type="project" value="InterPro"/>
</dbReference>
<comment type="caution">
    <text evidence="10">The sequence shown here is derived from an EMBL/GenBank/DDBJ whole genome shotgun (WGS) entry which is preliminary data.</text>
</comment>
<evidence type="ECO:0000256" key="6">
    <source>
        <dbReference type="ARBA" id="ARBA00023163"/>
    </source>
</evidence>
<keyword evidence="5" id="KW-0238">DNA-binding</keyword>
<dbReference type="AlphaFoldDB" id="A0A6V7WXQ7"/>
<evidence type="ECO:0000256" key="2">
    <source>
        <dbReference type="ARBA" id="ARBA00022771"/>
    </source>
</evidence>
<evidence type="ECO:0000256" key="7">
    <source>
        <dbReference type="ARBA" id="ARBA00023170"/>
    </source>
</evidence>
<dbReference type="GO" id="GO:0008270">
    <property type="term" value="F:zinc ion binding"/>
    <property type="evidence" value="ECO:0007669"/>
    <property type="project" value="UniProtKB-KW"/>
</dbReference>
<dbReference type="InterPro" id="IPR013088">
    <property type="entry name" value="Znf_NHR/GATA"/>
</dbReference>
<sequence length="131" mass="15234">MERKLVNKCQVCDSSLKVSHQYNVNCCSVCAAFFKIYLKNKKQKFECKCLTTFGKIKLRLLDCERCYLNKCLSVGMKEPGCPKKYPTRQQKINKSCEEQKVTTFDLFCNTQKCGKNREKLAKMWHKGLGNI</sequence>
<keyword evidence="1" id="KW-0479">Metal-binding</keyword>
<evidence type="ECO:0000259" key="9">
    <source>
        <dbReference type="PROSITE" id="PS51030"/>
    </source>
</evidence>
<keyword evidence="3" id="KW-0862">Zinc</keyword>
<dbReference type="InterPro" id="IPR001628">
    <property type="entry name" value="Znf_hrmn_rcpt"/>
</dbReference>
<dbReference type="OrthoDB" id="5776485at2759"/>
<dbReference type="SMART" id="SM00399">
    <property type="entry name" value="ZnF_C4"/>
    <property type="match status" value="1"/>
</dbReference>
<keyword evidence="7" id="KW-0675">Receptor</keyword>
<name>A0A6V7WXQ7_MELEN</name>
<gene>
    <name evidence="10" type="ORF">MENT_LOCUS44664</name>
</gene>
<dbReference type="Proteomes" id="UP000580250">
    <property type="component" value="Unassembled WGS sequence"/>
</dbReference>
<keyword evidence="8" id="KW-0539">Nucleus</keyword>
<dbReference type="GO" id="GO:0043565">
    <property type="term" value="F:sequence-specific DNA binding"/>
    <property type="evidence" value="ECO:0007669"/>
    <property type="project" value="InterPro"/>
</dbReference>
<dbReference type="Pfam" id="PF00105">
    <property type="entry name" value="zf-C4"/>
    <property type="match status" value="1"/>
</dbReference>
<dbReference type="SUPFAM" id="SSF57716">
    <property type="entry name" value="Glucocorticoid receptor-like (DNA-binding domain)"/>
    <property type="match status" value="1"/>
</dbReference>
<evidence type="ECO:0000313" key="10">
    <source>
        <dbReference type="EMBL" id="CAD2191808.1"/>
    </source>
</evidence>
<accession>A0A6V7WXQ7</accession>
<evidence type="ECO:0000256" key="8">
    <source>
        <dbReference type="ARBA" id="ARBA00023242"/>
    </source>
</evidence>
<evidence type="ECO:0000256" key="4">
    <source>
        <dbReference type="ARBA" id="ARBA00023015"/>
    </source>
</evidence>
<organism evidence="10 11">
    <name type="scientific">Meloidogyne enterolobii</name>
    <name type="common">Root-knot nematode worm</name>
    <name type="synonym">Meloidogyne mayaguensis</name>
    <dbReference type="NCBI Taxonomy" id="390850"/>
    <lineage>
        <taxon>Eukaryota</taxon>
        <taxon>Metazoa</taxon>
        <taxon>Ecdysozoa</taxon>
        <taxon>Nematoda</taxon>
        <taxon>Chromadorea</taxon>
        <taxon>Rhabditida</taxon>
        <taxon>Tylenchina</taxon>
        <taxon>Tylenchomorpha</taxon>
        <taxon>Tylenchoidea</taxon>
        <taxon>Meloidogynidae</taxon>
        <taxon>Meloidogyninae</taxon>
        <taxon>Meloidogyne</taxon>
    </lineage>
</organism>
<evidence type="ECO:0000256" key="3">
    <source>
        <dbReference type="ARBA" id="ARBA00022833"/>
    </source>
</evidence>
<dbReference type="Gene3D" id="3.30.50.10">
    <property type="entry name" value="Erythroid Transcription Factor GATA-1, subunit A"/>
    <property type="match status" value="1"/>
</dbReference>